<evidence type="ECO:0000256" key="2">
    <source>
        <dbReference type="ARBA" id="ARBA00006943"/>
    </source>
</evidence>
<dbReference type="OrthoDB" id="10264242at2759"/>
<evidence type="ECO:0000256" key="3">
    <source>
        <dbReference type="ARBA" id="ARBA00022679"/>
    </source>
</evidence>
<proteinExistence type="inferred from homology"/>
<dbReference type="EMBL" id="KV924980">
    <property type="protein sequence ID" value="PIO39389.1"/>
    <property type="molecule type" value="Genomic_DNA"/>
</dbReference>
<dbReference type="GO" id="GO:0005758">
    <property type="term" value="C:mitochondrial intermembrane space"/>
    <property type="evidence" value="ECO:0007669"/>
    <property type="project" value="TreeGrafter"/>
</dbReference>
<sequence length="402" mass="46290">MLRVRCVRGGSRGAEAVHYIGSMVYLLCRQQTDFSSEQKQVCFVLTEVLLSFQLSKGLVGWVQRTFQSTQAAAATQKDCTADETILQDSPVCSYNEWDPLEEVIVGRPENASVPPFTVEVKANTYEKHWPFYQNYGGQRFPHEHVKIAVQEIEEMCNILRHEGVIVQRPEVIDWSVQYKTPDFESTGLYAAMPRDILLVVGNEIIEAPMAWRSRFFEYRAYRPLIKDYFRRGAKWTTAPKPTMADELYDQVTNYLGIEWMRRHLAPEYKVHVISFKDPNPMHIDATFNIIGPGLVLSNPDRPCHQIDLFKKAGWTVVIPPTPLIPDDHPLWMSSKWLSMNVLMLDEKRVMVDANETSIHKMFEKLGISTIKVSIRHANSLGGGFHCWTCDVRRRGTLQSYFR</sequence>
<keyword evidence="4" id="KW-0496">Mitochondrion</keyword>
<gene>
    <name evidence="5" type="ORF">AB205_0203270</name>
</gene>
<dbReference type="SUPFAM" id="SSF55909">
    <property type="entry name" value="Pentein"/>
    <property type="match status" value="1"/>
</dbReference>
<comment type="pathway">
    <text evidence="1 4">Amine and polyamine biosynthesis; creatine biosynthesis; creatine from L-arginine and glycine: step 1/2.</text>
</comment>
<dbReference type="InterPro" id="IPR033195">
    <property type="entry name" value="AmidinoTrfase"/>
</dbReference>
<keyword evidence="6" id="KW-1185">Reference proteome</keyword>
<comment type="subunit">
    <text evidence="4">Homodimer.</text>
</comment>
<keyword evidence="4" id="KW-0472">Membrane</keyword>
<protein>
    <recommendedName>
        <fullName evidence="4">Glycine amidinotransferase</fullName>
        <ecNumber evidence="4">2.1.4.1</ecNumber>
    </recommendedName>
    <alternativeName>
        <fullName evidence="4">L-arginine:glycine amidinotransferase</fullName>
    </alternativeName>
</protein>
<accession>A0A2G9SGU6</accession>
<dbReference type="Proteomes" id="UP000228934">
    <property type="component" value="Unassembled WGS sequence"/>
</dbReference>
<dbReference type="GO" id="GO:0006601">
    <property type="term" value="P:creatine biosynthetic process"/>
    <property type="evidence" value="ECO:0007669"/>
    <property type="project" value="UniProtKB-UniRule"/>
</dbReference>
<reference evidence="6" key="1">
    <citation type="journal article" date="2017" name="Nat. Commun.">
        <title>The North American bullfrog draft genome provides insight into hormonal regulation of long noncoding RNA.</title>
        <authorList>
            <person name="Hammond S.A."/>
            <person name="Warren R.L."/>
            <person name="Vandervalk B.P."/>
            <person name="Kucuk E."/>
            <person name="Khan H."/>
            <person name="Gibb E.A."/>
            <person name="Pandoh P."/>
            <person name="Kirk H."/>
            <person name="Zhao Y."/>
            <person name="Jones M."/>
            <person name="Mungall A.J."/>
            <person name="Coope R."/>
            <person name="Pleasance S."/>
            <person name="Moore R.A."/>
            <person name="Holt R.A."/>
            <person name="Round J.M."/>
            <person name="Ohora S."/>
            <person name="Walle B.V."/>
            <person name="Veldhoen N."/>
            <person name="Helbing C.C."/>
            <person name="Birol I."/>
        </authorList>
    </citation>
    <scope>NUCLEOTIDE SEQUENCE [LARGE SCALE GENOMIC DNA]</scope>
</reference>
<evidence type="ECO:0000256" key="1">
    <source>
        <dbReference type="ARBA" id="ARBA00004858"/>
    </source>
</evidence>
<organism evidence="5 6">
    <name type="scientific">Aquarana catesbeiana</name>
    <name type="common">American bullfrog</name>
    <name type="synonym">Rana catesbeiana</name>
    <dbReference type="NCBI Taxonomy" id="8400"/>
    <lineage>
        <taxon>Eukaryota</taxon>
        <taxon>Metazoa</taxon>
        <taxon>Chordata</taxon>
        <taxon>Craniata</taxon>
        <taxon>Vertebrata</taxon>
        <taxon>Euteleostomi</taxon>
        <taxon>Amphibia</taxon>
        <taxon>Batrachia</taxon>
        <taxon>Anura</taxon>
        <taxon>Neobatrachia</taxon>
        <taxon>Ranoidea</taxon>
        <taxon>Ranidae</taxon>
        <taxon>Aquarana</taxon>
    </lineage>
</organism>
<evidence type="ECO:0000313" key="6">
    <source>
        <dbReference type="Proteomes" id="UP000228934"/>
    </source>
</evidence>
<dbReference type="CDD" id="cd21136">
    <property type="entry name" value="amidinotransferase_AGAT-like"/>
    <property type="match status" value="1"/>
</dbReference>
<dbReference type="EC" id="2.1.4.1" evidence="4"/>
<dbReference type="GO" id="GO:0015068">
    <property type="term" value="F:glycine amidinotransferase activity"/>
    <property type="evidence" value="ECO:0007669"/>
    <property type="project" value="UniProtKB-UniRule"/>
</dbReference>
<comment type="function">
    <text evidence="4">Catalyzes the biosynthesis of guanidinoacetate, the immediate precursor of creatine. Creatine plays a vital role in energy metabolism in muscle tissues. May play a role in embryonic and central nervous system development.</text>
</comment>
<comment type="subcellular location">
    <subcellularLocation>
        <location evidence="4">Mitochondrion inner membrane</location>
    </subcellularLocation>
</comment>
<dbReference type="Gene3D" id="3.75.10.10">
    <property type="entry name" value="L-arginine/glycine Amidinotransferase, Chain A"/>
    <property type="match status" value="2"/>
</dbReference>
<comment type="similarity">
    <text evidence="2 4">Belongs to the amidinotransferase family.</text>
</comment>
<evidence type="ECO:0000256" key="4">
    <source>
        <dbReference type="RuleBase" id="RU367092"/>
    </source>
</evidence>
<dbReference type="UniPathway" id="UPA00104">
    <property type="reaction ID" value="UER00579"/>
</dbReference>
<dbReference type="PANTHER" id="PTHR10488:SF1">
    <property type="entry name" value="GLYCINE AMIDINOTRANSFERASE, MITOCHONDRIAL"/>
    <property type="match status" value="1"/>
</dbReference>
<keyword evidence="3 4" id="KW-0808">Transferase</keyword>
<evidence type="ECO:0000313" key="5">
    <source>
        <dbReference type="EMBL" id="PIO39389.1"/>
    </source>
</evidence>
<name>A0A2G9SGU6_AQUCT</name>
<dbReference type="GO" id="GO:0005743">
    <property type="term" value="C:mitochondrial inner membrane"/>
    <property type="evidence" value="ECO:0007669"/>
    <property type="project" value="UniProtKB-SubCell"/>
</dbReference>
<comment type="catalytic activity">
    <reaction evidence="4">
        <text>L-arginine + glycine = guanidinoacetate + L-ornithine</text>
        <dbReference type="Rhea" id="RHEA:13201"/>
        <dbReference type="ChEBI" id="CHEBI:32682"/>
        <dbReference type="ChEBI" id="CHEBI:46911"/>
        <dbReference type="ChEBI" id="CHEBI:57305"/>
        <dbReference type="ChEBI" id="CHEBI:57742"/>
        <dbReference type="EC" id="2.1.4.1"/>
    </reaction>
</comment>
<keyword evidence="4" id="KW-0999">Mitochondrion inner membrane</keyword>
<dbReference type="AlphaFoldDB" id="A0A2G9SGU6"/>
<dbReference type="PANTHER" id="PTHR10488">
    <property type="entry name" value="GLYCINE AMIDINOTRANSFERASE, MITOCHONDRIAL"/>
    <property type="match status" value="1"/>
</dbReference>